<dbReference type="PANTHER" id="PTHR30480">
    <property type="entry name" value="BETA-HEXOSAMINIDASE-RELATED"/>
    <property type="match status" value="1"/>
</dbReference>
<keyword evidence="5 7" id="KW-0326">Glycosidase</keyword>
<name>A0A4Y9RUF7_9CAUL</name>
<dbReference type="GO" id="GO:0005975">
    <property type="term" value="P:carbohydrate metabolic process"/>
    <property type="evidence" value="ECO:0007669"/>
    <property type="project" value="InterPro"/>
</dbReference>
<accession>A0A4Y9RUF7</accession>
<organism evidence="7 8">
    <name type="scientific">Brevundimonas intermedia</name>
    <dbReference type="NCBI Taxonomy" id="74315"/>
    <lineage>
        <taxon>Bacteria</taxon>
        <taxon>Pseudomonadati</taxon>
        <taxon>Pseudomonadota</taxon>
        <taxon>Alphaproteobacteria</taxon>
        <taxon>Caulobacterales</taxon>
        <taxon>Caulobacteraceae</taxon>
        <taxon>Brevundimonas</taxon>
    </lineage>
</organism>
<proteinExistence type="inferred from homology"/>
<keyword evidence="4 7" id="KW-0378">Hydrolase</keyword>
<comment type="similarity">
    <text evidence="2">Belongs to the glycosyl hydrolase 3 family.</text>
</comment>
<feature type="domain" description="Glycoside hydrolase family 3 N-terminal" evidence="6">
    <location>
        <begin position="27"/>
        <end position="314"/>
    </location>
</feature>
<dbReference type="PANTHER" id="PTHR30480:SF13">
    <property type="entry name" value="BETA-HEXOSAMINIDASE"/>
    <property type="match status" value="1"/>
</dbReference>
<dbReference type="Proteomes" id="UP000298216">
    <property type="component" value="Unassembled WGS sequence"/>
</dbReference>
<comment type="caution">
    <text evidence="7">The sequence shown here is derived from an EMBL/GenBank/DDBJ whole genome shotgun (WGS) entry which is preliminary data.</text>
</comment>
<keyword evidence="8" id="KW-1185">Reference proteome</keyword>
<dbReference type="AlphaFoldDB" id="A0A4Y9RUF7"/>
<dbReference type="Gene3D" id="3.20.20.300">
    <property type="entry name" value="Glycoside hydrolase, family 3, N-terminal domain"/>
    <property type="match status" value="1"/>
</dbReference>
<comment type="catalytic activity">
    <reaction evidence="1">
        <text>Hydrolysis of terminal non-reducing N-acetyl-D-hexosamine residues in N-acetyl-beta-D-hexosaminides.</text>
        <dbReference type="EC" id="3.2.1.52"/>
    </reaction>
</comment>
<evidence type="ECO:0000256" key="2">
    <source>
        <dbReference type="ARBA" id="ARBA00005336"/>
    </source>
</evidence>
<evidence type="ECO:0000259" key="6">
    <source>
        <dbReference type="Pfam" id="PF00933"/>
    </source>
</evidence>
<dbReference type="InterPro" id="IPR017853">
    <property type="entry name" value="GH"/>
</dbReference>
<evidence type="ECO:0000256" key="3">
    <source>
        <dbReference type="ARBA" id="ARBA00012663"/>
    </source>
</evidence>
<evidence type="ECO:0000256" key="5">
    <source>
        <dbReference type="ARBA" id="ARBA00023295"/>
    </source>
</evidence>
<evidence type="ECO:0000313" key="8">
    <source>
        <dbReference type="Proteomes" id="UP000298216"/>
    </source>
</evidence>
<evidence type="ECO:0000313" key="7">
    <source>
        <dbReference type="EMBL" id="TFW12592.1"/>
    </source>
</evidence>
<dbReference type="InterPro" id="IPR050226">
    <property type="entry name" value="NagZ_Beta-hexosaminidase"/>
</dbReference>
<sequence length="349" mass="37644">MTSAAIYGCSGHRLTEDERAFFAEARPWGFILFRRNIDTPDQVRALTDELRAAIGDSEAPILIDQEGGRVQRMGPPHWPKYPPGSAYLKASNDPMDAREMARLGARLMAHDLKEVGINVDLLPVLDVPVSGAHDIVGDRAYGQDPATVALLGRAAAEGLLAGGVLPCIKHMPGHGRAFSDSHKDLPTVHADFETLDGWDFAPFKALSDMPLAMTAHIVFTAVDRKRPATQSKTAVKMMREHLGFSGLIMTDDLSMQALSGSLGERAHRSLKAGCDVVLHCNGDMAEMQAVAEATGRLKGRAKARAEAAMARIVRTPEPLDPVAGHERFFQAMEGRLDVAKGPDVGEAQA</sequence>
<dbReference type="GO" id="GO:0009254">
    <property type="term" value="P:peptidoglycan turnover"/>
    <property type="evidence" value="ECO:0007669"/>
    <property type="project" value="TreeGrafter"/>
</dbReference>
<dbReference type="Pfam" id="PF00933">
    <property type="entry name" value="Glyco_hydro_3"/>
    <property type="match status" value="1"/>
</dbReference>
<dbReference type="SUPFAM" id="SSF51445">
    <property type="entry name" value="(Trans)glycosidases"/>
    <property type="match status" value="1"/>
</dbReference>
<dbReference type="EC" id="3.2.1.52" evidence="3"/>
<protein>
    <recommendedName>
        <fullName evidence="3">beta-N-acetylhexosaminidase</fullName>
        <ecNumber evidence="3">3.2.1.52</ecNumber>
    </recommendedName>
</protein>
<dbReference type="EMBL" id="SPVH01000006">
    <property type="protein sequence ID" value="TFW12592.1"/>
    <property type="molecule type" value="Genomic_DNA"/>
</dbReference>
<reference evidence="7 8" key="1">
    <citation type="submission" date="2019-03" db="EMBL/GenBank/DDBJ databases">
        <title>Draft genome of Brevundimonas sp. a heavy metal resistant soil bacteria.</title>
        <authorList>
            <person name="Soto J."/>
        </authorList>
    </citation>
    <scope>NUCLEOTIDE SEQUENCE [LARGE SCALE GENOMIC DNA]</scope>
    <source>
        <strain evidence="7 8">B-10</strain>
    </source>
</reference>
<dbReference type="NCBIfam" id="NF003740">
    <property type="entry name" value="PRK05337.1"/>
    <property type="match status" value="1"/>
</dbReference>
<dbReference type="OrthoDB" id="9786661at2"/>
<evidence type="ECO:0000256" key="4">
    <source>
        <dbReference type="ARBA" id="ARBA00022801"/>
    </source>
</evidence>
<gene>
    <name evidence="7" type="primary">nagZ</name>
    <name evidence="7" type="ORF">EGY25_11385</name>
</gene>
<dbReference type="GO" id="GO:0004563">
    <property type="term" value="F:beta-N-acetylhexosaminidase activity"/>
    <property type="evidence" value="ECO:0007669"/>
    <property type="project" value="UniProtKB-EC"/>
</dbReference>
<dbReference type="InterPro" id="IPR001764">
    <property type="entry name" value="Glyco_hydro_3_N"/>
</dbReference>
<evidence type="ECO:0000256" key="1">
    <source>
        <dbReference type="ARBA" id="ARBA00001231"/>
    </source>
</evidence>
<dbReference type="RefSeq" id="WP_135195070.1">
    <property type="nucleotide sequence ID" value="NZ_SPVH01000006.1"/>
</dbReference>
<dbReference type="InterPro" id="IPR036962">
    <property type="entry name" value="Glyco_hydro_3_N_sf"/>
</dbReference>